<evidence type="ECO:0000256" key="4">
    <source>
        <dbReference type="ARBA" id="ARBA00022475"/>
    </source>
</evidence>
<feature type="transmembrane region" description="Helical" evidence="8">
    <location>
        <begin position="174"/>
        <end position="193"/>
    </location>
</feature>
<keyword evidence="5 8" id="KW-0812">Transmembrane</keyword>
<keyword evidence="4 8" id="KW-1003">Cell membrane</keyword>
<keyword evidence="10" id="KW-1185">Reference proteome</keyword>
<dbReference type="Pfam" id="PF01925">
    <property type="entry name" value="TauE"/>
    <property type="match status" value="1"/>
</dbReference>
<comment type="caution">
    <text evidence="9">The sequence shown here is derived from an EMBL/GenBank/DDBJ whole genome shotgun (WGS) entry which is preliminary data.</text>
</comment>
<dbReference type="RefSeq" id="WP_320502574.1">
    <property type="nucleotide sequence ID" value="NZ_JAXCLX010000004.1"/>
</dbReference>
<evidence type="ECO:0000256" key="7">
    <source>
        <dbReference type="ARBA" id="ARBA00023136"/>
    </source>
</evidence>
<sequence length="251" mass="26475">MSEFLPHMSAGAAVLVFGTVFLAGFLRGFTGFGFALAAVPVLTLFVEPAAVVPAIPIVAMVAGAEQLTRAWKSANWHAIYRLLIGAVLGAPFGVFALTFFSPNVMRIMIGLVLLLAVLALWRGYRFKQRPTTGAQIGIGVASGLLNGATAMGGPPVILFFLASPEGVAVGRASLLVYFFFISAWSIVTQWVAGLLDLKVLVLALLMIPVMAVGNVLGDRLFSRAKTGTYQRVALAFLLVIALLAIARAIVG</sequence>
<evidence type="ECO:0000256" key="8">
    <source>
        <dbReference type="RuleBase" id="RU363041"/>
    </source>
</evidence>
<feature type="transmembrane region" description="Helical" evidence="8">
    <location>
        <begin position="78"/>
        <end position="100"/>
    </location>
</feature>
<evidence type="ECO:0000256" key="1">
    <source>
        <dbReference type="ARBA" id="ARBA00004651"/>
    </source>
</evidence>
<evidence type="ECO:0000256" key="5">
    <source>
        <dbReference type="ARBA" id="ARBA00022692"/>
    </source>
</evidence>
<feature type="transmembrane region" description="Helical" evidence="8">
    <location>
        <begin position="6"/>
        <end position="26"/>
    </location>
</feature>
<organism evidence="9 10">
    <name type="scientific">Dongia rigui</name>
    <dbReference type="NCBI Taxonomy" id="940149"/>
    <lineage>
        <taxon>Bacteria</taxon>
        <taxon>Pseudomonadati</taxon>
        <taxon>Pseudomonadota</taxon>
        <taxon>Alphaproteobacteria</taxon>
        <taxon>Rhodospirillales</taxon>
        <taxon>Dongiaceae</taxon>
        <taxon>Dongia</taxon>
    </lineage>
</organism>
<evidence type="ECO:0000256" key="2">
    <source>
        <dbReference type="ARBA" id="ARBA00009142"/>
    </source>
</evidence>
<evidence type="ECO:0000313" key="10">
    <source>
        <dbReference type="Proteomes" id="UP001271769"/>
    </source>
</evidence>
<dbReference type="PANTHER" id="PTHR30269">
    <property type="entry name" value="TRANSMEMBRANE PROTEIN YFCA"/>
    <property type="match status" value="1"/>
</dbReference>
<evidence type="ECO:0000313" key="9">
    <source>
        <dbReference type="EMBL" id="MDY0874100.1"/>
    </source>
</evidence>
<feature type="transmembrane region" description="Helical" evidence="8">
    <location>
        <begin position="136"/>
        <end position="162"/>
    </location>
</feature>
<accession>A0ABU5E4H6</accession>
<dbReference type="PANTHER" id="PTHR30269:SF37">
    <property type="entry name" value="MEMBRANE TRANSPORTER PROTEIN"/>
    <property type="match status" value="1"/>
</dbReference>
<comment type="subcellular location">
    <subcellularLocation>
        <location evidence="1 8">Cell membrane</location>
        <topology evidence="1 8">Multi-pass membrane protein</topology>
    </subcellularLocation>
</comment>
<keyword evidence="7 8" id="KW-0472">Membrane</keyword>
<evidence type="ECO:0000256" key="3">
    <source>
        <dbReference type="ARBA" id="ARBA00022448"/>
    </source>
</evidence>
<comment type="similarity">
    <text evidence="2 8">Belongs to the 4-toluene sulfonate uptake permease (TSUP) (TC 2.A.102) family.</text>
</comment>
<keyword evidence="3" id="KW-0813">Transport</keyword>
<gene>
    <name evidence="9" type="ORF">SMD31_19315</name>
</gene>
<keyword evidence="6 8" id="KW-1133">Transmembrane helix</keyword>
<protein>
    <recommendedName>
        <fullName evidence="8">Probable membrane transporter protein</fullName>
    </recommendedName>
</protein>
<feature type="transmembrane region" description="Helical" evidence="8">
    <location>
        <begin position="199"/>
        <end position="217"/>
    </location>
</feature>
<evidence type="ECO:0000256" key="6">
    <source>
        <dbReference type="ARBA" id="ARBA00022989"/>
    </source>
</evidence>
<reference evidence="9 10" key="1">
    <citation type="journal article" date="2013" name="Antonie Van Leeuwenhoek">
        <title>Dongia rigui sp. nov., isolated from freshwater of a large wetland in Korea.</title>
        <authorList>
            <person name="Baik K.S."/>
            <person name="Hwang Y.M."/>
            <person name="Choi J.S."/>
            <person name="Kwon J."/>
            <person name="Seong C.N."/>
        </authorList>
    </citation>
    <scope>NUCLEOTIDE SEQUENCE [LARGE SCALE GENOMIC DNA]</scope>
    <source>
        <strain evidence="9 10">04SU4-P</strain>
    </source>
</reference>
<name>A0ABU5E4H6_9PROT</name>
<dbReference type="Proteomes" id="UP001271769">
    <property type="component" value="Unassembled WGS sequence"/>
</dbReference>
<dbReference type="InterPro" id="IPR002781">
    <property type="entry name" value="TM_pro_TauE-like"/>
</dbReference>
<feature type="transmembrane region" description="Helical" evidence="8">
    <location>
        <begin position="229"/>
        <end position="250"/>
    </location>
</feature>
<dbReference type="InterPro" id="IPR052017">
    <property type="entry name" value="TSUP"/>
</dbReference>
<dbReference type="EMBL" id="JAXCLX010000004">
    <property type="protein sequence ID" value="MDY0874100.1"/>
    <property type="molecule type" value="Genomic_DNA"/>
</dbReference>
<feature type="transmembrane region" description="Helical" evidence="8">
    <location>
        <begin position="33"/>
        <end position="58"/>
    </location>
</feature>
<feature type="transmembrane region" description="Helical" evidence="8">
    <location>
        <begin position="107"/>
        <end position="124"/>
    </location>
</feature>
<proteinExistence type="inferred from homology"/>